<sequence length="189" mass="21447">MIDCSSTEIAAIKEVLPSVSILLCHWHVKRTWETNIKKEIKIANATHQTTSLQEQDGTFHTNNLIETYHNKLKTYYLGRSRNFRVDHLLYMRSQIVVLDYRQEALKVQLGFQNITLNAGEKRRKLLADAVDIQTGSLMVSSVKQSTGSTVNEDYVAISDVEEGLQIVKQAIALFDKIGKPSQTRPSRQS</sequence>
<keyword evidence="2" id="KW-1185">Reference proteome</keyword>
<dbReference type="Proteomes" id="UP001476247">
    <property type="component" value="Unassembled WGS sequence"/>
</dbReference>
<gene>
    <name evidence="1" type="ORF">HPULCUR_003843</name>
</gene>
<reference evidence="1 2" key="1">
    <citation type="submission" date="2024-04" db="EMBL/GenBank/DDBJ databases">
        <title>genome sequences of Mucor flavus KT1a and Helicostylum pulchrum KT1b strains isolation_sourced from the surface of a dry-aged beef.</title>
        <authorList>
            <person name="Toyotome T."/>
            <person name="Hosono M."/>
            <person name="Torimaru M."/>
            <person name="Fukuda K."/>
            <person name="Mikami N."/>
        </authorList>
    </citation>
    <scope>NUCLEOTIDE SEQUENCE [LARGE SCALE GENOMIC DNA]</scope>
    <source>
        <strain evidence="1 2">KT1b</strain>
    </source>
</reference>
<accession>A0ABP9XVU6</accession>
<proteinExistence type="predicted"/>
<evidence type="ECO:0008006" key="3">
    <source>
        <dbReference type="Google" id="ProtNLM"/>
    </source>
</evidence>
<name>A0ABP9XVU6_9FUNG</name>
<evidence type="ECO:0000313" key="2">
    <source>
        <dbReference type="Proteomes" id="UP001476247"/>
    </source>
</evidence>
<protein>
    <recommendedName>
        <fullName evidence="3">MULE transposase domain-containing protein</fullName>
    </recommendedName>
</protein>
<comment type="caution">
    <text evidence="1">The sequence shown here is derived from an EMBL/GenBank/DDBJ whole genome shotgun (WGS) entry which is preliminary data.</text>
</comment>
<organism evidence="1 2">
    <name type="scientific">Helicostylum pulchrum</name>
    <dbReference type="NCBI Taxonomy" id="562976"/>
    <lineage>
        <taxon>Eukaryota</taxon>
        <taxon>Fungi</taxon>
        <taxon>Fungi incertae sedis</taxon>
        <taxon>Mucoromycota</taxon>
        <taxon>Mucoromycotina</taxon>
        <taxon>Mucoromycetes</taxon>
        <taxon>Mucorales</taxon>
        <taxon>Mucorineae</taxon>
        <taxon>Mucoraceae</taxon>
        <taxon>Helicostylum</taxon>
    </lineage>
</organism>
<dbReference type="EMBL" id="BAABUJ010000010">
    <property type="protein sequence ID" value="GAA5798440.1"/>
    <property type="molecule type" value="Genomic_DNA"/>
</dbReference>
<evidence type="ECO:0000313" key="1">
    <source>
        <dbReference type="EMBL" id="GAA5798440.1"/>
    </source>
</evidence>